<dbReference type="Proteomes" id="UP000177939">
    <property type="component" value="Unassembled WGS sequence"/>
</dbReference>
<evidence type="ECO:0000313" key="2">
    <source>
        <dbReference type="Proteomes" id="UP000177939"/>
    </source>
</evidence>
<dbReference type="EMBL" id="MFGL01000015">
    <property type="protein sequence ID" value="OGF40811.1"/>
    <property type="molecule type" value="Genomic_DNA"/>
</dbReference>
<comment type="caution">
    <text evidence="1">The sequence shown here is derived from an EMBL/GenBank/DDBJ whole genome shotgun (WGS) entry which is preliminary data.</text>
</comment>
<dbReference type="AlphaFoldDB" id="A0A1F5TQL0"/>
<reference evidence="1 2" key="1">
    <citation type="journal article" date="2016" name="Nat. Commun.">
        <title>Thousands of microbial genomes shed light on interconnected biogeochemical processes in an aquifer system.</title>
        <authorList>
            <person name="Anantharaman K."/>
            <person name="Brown C.T."/>
            <person name="Hug L.A."/>
            <person name="Sharon I."/>
            <person name="Castelle C.J."/>
            <person name="Probst A.J."/>
            <person name="Thomas B.C."/>
            <person name="Singh A."/>
            <person name="Wilkins M.J."/>
            <person name="Karaoz U."/>
            <person name="Brodie E.L."/>
            <person name="Williams K.H."/>
            <person name="Hubbard S.S."/>
            <person name="Banfield J.F."/>
        </authorList>
    </citation>
    <scope>NUCLEOTIDE SEQUENCE [LARGE SCALE GENOMIC DNA]</scope>
</reference>
<name>A0A1F5TQL0_9BACT</name>
<proteinExistence type="predicted"/>
<evidence type="ECO:0000313" key="1">
    <source>
        <dbReference type="EMBL" id="OGF40811.1"/>
    </source>
</evidence>
<accession>A0A1F5TQL0</accession>
<sequence>MSESKSSKLRNGMIAFIDGAISNTSKKWLDIEITNTFPLIALPKTLLVLPDGITEEIKEYDHVSIPADIRTHLSGSKGKIFFDATQAWTIKDGQTVGPLRLFTFVNLPIQLAPYLSGKQTKVWHEGALISPKQDGKFDPATTRMFIDFFIHKNSADETITNAPFAHENMRLAYDNSGPLLGPFSFEGLQRKYPTESDLLFTIRFGFAELEPKKTAFLFVPFKIYERRENKHSATAYNTA</sequence>
<protein>
    <submittedName>
        <fullName evidence="1">Uncharacterized protein</fullName>
    </submittedName>
</protein>
<organism evidence="1 2">
    <name type="scientific">Candidatus Falkowbacteria bacterium RIFOXYC2_FULL_47_12</name>
    <dbReference type="NCBI Taxonomy" id="1798004"/>
    <lineage>
        <taxon>Bacteria</taxon>
        <taxon>Candidatus Falkowiibacteriota</taxon>
    </lineage>
</organism>
<gene>
    <name evidence="1" type="ORF">A2477_01965</name>
</gene>